<dbReference type="Proteomes" id="UP000004935">
    <property type="component" value="Unassembled WGS sequence"/>
</dbReference>
<reference evidence="1" key="1">
    <citation type="submission" date="2007-11" db="EMBL/GenBank/DDBJ databases">
        <authorList>
            <person name="Fulton L."/>
            <person name="Clifton S."/>
            <person name="Fulton B."/>
            <person name="Xu J."/>
            <person name="Minx P."/>
            <person name="Pepin K.H."/>
            <person name="Johnson M."/>
            <person name="Thiruvilangam P."/>
            <person name="Bhonagiri V."/>
            <person name="Nash W.E."/>
            <person name="Mardis E.R."/>
            <person name="Wilson R.K."/>
        </authorList>
    </citation>
    <scope>NUCLEOTIDE SEQUENCE [LARGE SCALE GENOMIC DNA]</scope>
    <source>
        <strain evidence="1">DSM 14662</strain>
    </source>
</reference>
<evidence type="ECO:0000313" key="1">
    <source>
        <dbReference type="EMBL" id="EDR98744.1"/>
    </source>
</evidence>
<dbReference type="EMBL" id="ABAX03000005">
    <property type="protein sequence ID" value="EDR98744.1"/>
    <property type="molecule type" value="Genomic_DNA"/>
</dbReference>
<dbReference type="STRING" id="411490.ANACAC_00796"/>
<comment type="caution">
    <text evidence="1">The sequence shown here is derived from an EMBL/GenBank/DDBJ whole genome shotgun (WGS) entry which is preliminary data.</text>
</comment>
<reference evidence="1" key="2">
    <citation type="submission" date="2013-11" db="EMBL/GenBank/DDBJ databases">
        <title>Draft genome sequence of Anaerostipes caccae (DSM 14662).</title>
        <authorList>
            <person name="Sudarsanam P."/>
            <person name="Ley R."/>
            <person name="Guruge J."/>
            <person name="Turnbaugh P.J."/>
            <person name="Mahowald M."/>
            <person name="Liep D."/>
            <person name="Gordon J."/>
        </authorList>
    </citation>
    <scope>NUCLEOTIDE SEQUENCE</scope>
    <source>
        <strain evidence="1">DSM 14662</strain>
    </source>
</reference>
<keyword evidence="2" id="KW-1185">Reference proteome</keyword>
<proteinExistence type="predicted"/>
<dbReference type="AlphaFoldDB" id="B0MB69"/>
<sequence length="64" mass="7561">MTMTNHEKLEQITGISQPVETEAVEMLLGKIDNDLETGVYEKNKEMYLDLYKRQLNWLKSQEKN</sequence>
<name>B0MB69_ANACD</name>
<organism evidence="1 2">
    <name type="scientific">Anaerostipes caccae (strain DSM 14662 / CCUG 47493 / JCM 13470 / NCIMB 13811 / L1-92)</name>
    <dbReference type="NCBI Taxonomy" id="411490"/>
    <lineage>
        <taxon>Bacteria</taxon>
        <taxon>Bacillati</taxon>
        <taxon>Bacillota</taxon>
        <taxon>Clostridia</taxon>
        <taxon>Lachnospirales</taxon>
        <taxon>Lachnospiraceae</taxon>
        <taxon>Anaerostipes</taxon>
    </lineage>
</organism>
<gene>
    <name evidence="1" type="ORF">ANACAC_00796</name>
</gene>
<dbReference type="HOGENOM" id="CLU_2857815_0_0_9"/>
<evidence type="ECO:0000313" key="2">
    <source>
        <dbReference type="Proteomes" id="UP000004935"/>
    </source>
</evidence>
<protein>
    <submittedName>
        <fullName evidence="1">Uncharacterized protein</fullName>
    </submittedName>
</protein>
<accession>B0MB69</accession>